<dbReference type="AlphaFoldDB" id="A0A0V1G3M1"/>
<name>A0A0V1G3M1_TRIPS</name>
<dbReference type="OrthoDB" id="5919936at2759"/>
<accession>A0A0V1G3M1</accession>
<evidence type="ECO:0000313" key="2">
    <source>
        <dbReference type="EMBL" id="KRY92769.1"/>
    </source>
</evidence>
<gene>
    <name evidence="2" type="ORF">T4D_12940</name>
</gene>
<dbReference type="Proteomes" id="UP000054995">
    <property type="component" value="Unassembled WGS sequence"/>
</dbReference>
<proteinExistence type="predicted"/>
<evidence type="ECO:0000256" key="1">
    <source>
        <dbReference type="SAM" id="MobiDB-lite"/>
    </source>
</evidence>
<protein>
    <submittedName>
        <fullName evidence="2">Uncharacterized protein</fullName>
    </submittedName>
</protein>
<dbReference type="EMBL" id="JYDT01000005">
    <property type="protein sequence ID" value="KRY92769.1"/>
    <property type="molecule type" value="Genomic_DNA"/>
</dbReference>
<sequence>MYVLFFGETLHTDMMMMMMMMVVVVTLVTPGNIDGRSCRPQRSACANRRQLSPASRSESIDRHWRRRRRPGPSSSAICAFCIV</sequence>
<comment type="caution">
    <text evidence="2">The sequence shown here is derived from an EMBL/GenBank/DDBJ whole genome shotgun (WGS) entry which is preliminary data.</text>
</comment>
<evidence type="ECO:0000313" key="3">
    <source>
        <dbReference type="Proteomes" id="UP000054995"/>
    </source>
</evidence>
<reference evidence="2 3" key="1">
    <citation type="submission" date="2015-01" db="EMBL/GenBank/DDBJ databases">
        <title>Evolution of Trichinella species and genotypes.</title>
        <authorList>
            <person name="Korhonen P.K."/>
            <person name="Edoardo P."/>
            <person name="Giuseppe L.R."/>
            <person name="Gasser R.B."/>
        </authorList>
    </citation>
    <scope>NUCLEOTIDE SEQUENCE [LARGE SCALE GENOMIC DNA]</scope>
    <source>
        <strain evidence="2">ISS470</strain>
    </source>
</reference>
<feature type="region of interest" description="Disordered" evidence="1">
    <location>
        <begin position="38"/>
        <end position="74"/>
    </location>
</feature>
<organism evidence="2 3">
    <name type="scientific">Trichinella pseudospiralis</name>
    <name type="common">Parasitic roundworm</name>
    <dbReference type="NCBI Taxonomy" id="6337"/>
    <lineage>
        <taxon>Eukaryota</taxon>
        <taxon>Metazoa</taxon>
        <taxon>Ecdysozoa</taxon>
        <taxon>Nematoda</taxon>
        <taxon>Enoplea</taxon>
        <taxon>Dorylaimia</taxon>
        <taxon>Trichinellida</taxon>
        <taxon>Trichinellidae</taxon>
        <taxon>Trichinella</taxon>
    </lineage>
</organism>
<keyword evidence="3" id="KW-1185">Reference proteome</keyword>